<proteinExistence type="inferred from homology"/>
<comment type="pathway">
    <text evidence="2">Protein modification; protein glycosylation.</text>
</comment>
<dbReference type="PANTHER" id="PTHR23033:SF47">
    <property type="entry name" value="APPLE DOMAIN-CONTAINING PROTEIN-RELATED"/>
    <property type="match status" value="1"/>
</dbReference>
<evidence type="ECO:0000256" key="1">
    <source>
        <dbReference type="ARBA" id="ARBA00004606"/>
    </source>
</evidence>
<comment type="caution">
    <text evidence="14">The sequence shown here is derived from an EMBL/GenBank/DDBJ whole genome shotgun (WGS) entry which is preliminary data.</text>
</comment>
<dbReference type="GeneID" id="36562582"/>
<accession>A0A2I2G122</accession>
<evidence type="ECO:0000256" key="11">
    <source>
        <dbReference type="ARBA" id="ARBA00023136"/>
    </source>
</evidence>
<gene>
    <name evidence="14" type="ORF">P170DRAFT_511310</name>
</gene>
<evidence type="ECO:0000256" key="6">
    <source>
        <dbReference type="ARBA" id="ARBA00022679"/>
    </source>
</evidence>
<dbReference type="AlphaFoldDB" id="A0A2I2G122"/>
<keyword evidence="8" id="KW-0547">Nucleotide-binding</keyword>
<sequence length="436" mass="49817">MTFPRRPPGRRLPWICLLGLLLTLYVFFGRTTTTSTTSRPDHVPHNATAPCPALPGMDNMLVILKTGVTEAREKVPTHLQTTLRCVPHYAIFSDYAEEINNVQVHDILRTVPDPVKWMNPEFNVYQRVRQAGRTALTTADLNEDVNGVFGKPNNPGWKLDKWKFLPMIEEALKVRDDAKWYVFMEADTYFVWRNLVAWLEQFDSSRPYYLGNQMQILDVLFAHGGSGIVLSRPAMEAAVRTRRSDVARWDAITRDNWAGDCVLGQLLAESGVGLLWSWPALQIGPPGEMDAFSPDYYKTPWCYAPVTFHHLRPREVEDLWRLDREWFGAGNELLLWRDVFLRAVRSQLMGVRYDWDNRVAPQNSISSRSRSSVECRRKCMSDPDCVQYAQESDTCWLSATAKLGTAATGVISGWIPERIDELVQDMGECSQAQWVV</sequence>
<dbReference type="GO" id="GO:0016263">
    <property type="term" value="F:glycoprotein-N-acetylgalactosamine 3-beta-galactosyltransferase activity"/>
    <property type="evidence" value="ECO:0007669"/>
    <property type="project" value="UniProtKB-EC"/>
</dbReference>
<evidence type="ECO:0000313" key="15">
    <source>
        <dbReference type="Proteomes" id="UP000234275"/>
    </source>
</evidence>
<reference evidence="14 15" key="1">
    <citation type="submission" date="2016-12" db="EMBL/GenBank/DDBJ databases">
        <title>The genomes of Aspergillus section Nigri reveals drivers in fungal speciation.</title>
        <authorList>
            <consortium name="DOE Joint Genome Institute"/>
            <person name="Vesth T.C."/>
            <person name="Nybo J."/>
            <person name="Theobald S."/>
            <person name="Brandl J."/>
            <person name="Frisvad J.C."/>
            <person name="Nielsen K.F."/>
            <person name="Lyhne E.K."/>
            <person name="Kogle M.E."/>
            <person name="Kuo A."/>
            <person name="Riley R."/>
            <person name="Clum A."/>
            <person name="Nolan M."/>
            <person name="Lipzen A."/>
            <person name="Salamov A."/>
            <person name="Henrissat B."/>
            <person name="Wiebenga A."/>
            <person name="De Vries R.P."/>
            <person name="Grigoriev I.V."/>
            <person name="Mortensen U.H."/>
            <person name="Andersen M.R."/>
            <person name="Baker S.E."/>
        </authorList>
    </citation>
    <scope>NUCLEOTIDE SEQUENCE [LARGE SCALE GENOMIC DNA]</scope>
    <source>
        <strain evidence="14 15">IBT 23096</strain>
    </source>
</reference>
<protein>
    <recommendedName>
        <fullName evidence="4">N-acetylgalactosaminide beta-1,3-galactosyltransferase</fullName>
        <ecNumber evidence="4">2.4.1.122</ecNumber>
    </recommendedName>
</protein>
<name>A0A2I2G122_9EURO</name>
<comment type="similarity">
    <text evidence="3">Belongs to the glycosyltransferase 31 family. Beta3-Gal-T subfamily.</text>
</comment>
<dbReference type="Gene3D" id="3.90.550.50">
    <property type="match status" value="1"/>
</dbReference>
<dbReference type="OrthoDB" id="414175at2759"/>
<dbReference type="GO" id="GO:0000166">
    <property type="term" value="F:nucleotide binding"/>
    <property type="evidence" value="ECO:0007669"/>
    <property type="project" value="UniProtKB-KW"/>
</dbReference>
<dbReference type="RefSeq" id="XP_024701875.1">
    <property type="nucleotide sequence ID" value="XM_024854876.1"/>
</dbReference>
<evidence type="ECO:0000256" key="12">
    <source>
        <dbReference type="SAM" id="Phobius"/>
    </source>
</evidence>
<dbReference type="Gene3D" id="3.50.4.10">
    <property type="entry name" value="Hepatocyte Growth Factor"/>
    <property type="match status" value="1"/>
</dbReference>
<evidence type="ECO:0000256" key="2">
    <source>
        <dbReference type="ARBA" id="ARBA00004922"/>
    </source>
</evidence>
<dbReference type="EMBL" id="MSFO01000006">
    <property type="protein sequence ID" value="PLB46573.1"/>
    <property type="molecule type" value="Genomic_DNA"/>
</dbReference>
<evidence type="ECO:0000256" key="7">
    <source>
        <dbReference type="ARBA" id="ARBA00022692"/>
    </source>
</evidence>
<evidence type="ECO:0000256" key="9">
    <source>
        <dbReference type="ARBA" id="ARBA00022968"/>
    </source>
</evidence>
<organism evidence="14 15">
    <name type="scientific">Aspergillus steynii IBT 23096</name>
    <dbReference type="NCBI Taxonomy" id="1392250"/>
    <lineage>
        <taxon>Eukaryota</taxon>
        <taxon>Fungi</taxon>
        <taxon>Dikarya</taxon>
        <taxon>Ascomycota</taxon>
        <taxon>Pezizomycotina</taxon>
        <taxon>Eurotiomycetes</taxon>
        <taxon>Eurotiomycetidae</taxon>
        <taxon>Eurotiales</taxon>
        <taxon>Aspergillaceae</taxon>
        <taxon>Aspergillus</taxon>
        <taxon>Aspergillus subgen. Circumdati</taxon>
    </lineage>
</organism>
<keyword evidence="7 12" id="KW-0812">Transmembrane</keyword>
<dbReference type="InterPro" id="IPR003378">
    <property type="entry name" value="Fringe-like_glycosylTrfase"/>
</dbReference>
<feature type="transmembrane region" description="Helical" evidence="12">
    <location>
        <begin position="12"/>
        <end position="28"/>
    </location>
</feature>
<dbReference type="EC" id="2.4.1.122" evidence="4"/>
<dbReference type="GO" id="GO:0016020">
    <property type="term" value="C:membrane"/>
    <property type="evidence" value="ECO:0007669"/>
    <property type="project" value="UniProtKB-SubCell"/>
</dbReference>
<evidence type="ECO:0000313" key="14">
    <source>
        <dbReference type="EMBL" id="PLB46573.1"/>
    </source>
</evidence>
<evidence type="ECO:0000256" key="3">
    <source>
        <dbReference type="ARBA" id="ARBA00006462"/>
    </source>
</evidence>
<keyword evidence="11 12" id="KW-0472">Membrane</keyword>
<evidence type="ECO:0000256" key="8">
    <source>
        <dbReference type="ARBA" id="ARBA00022741"/>
    </source>
</evidence>
<dbReference type="Pfam" id="PF02434">
    <property type="entry name" value="Fringe"/>
    <property type="match status" value="1"/>
</dbReference>
<dbReference type="PANTHER" id="PTHR23033">
    <property type="entry name" value="BETA1,3-GALACTOSYLTRANSFERASE"/>
    <property type="match status" value="1"/>
</dbReference>
<dbReference type="STRING" id="1392250.A0A2I2G122"/>
<dbReference type="VEuPathDB" id="FungiDB:P170DRAFT_511310"/>
<feature type="domain" description="Fringe-like glycosyltransferase" evidence="13">
    <location>
        <begin position="170"/>
        <end position="268"/>
    </location>
</feature>
<evidence type="ECO:0000256" key="4">
    <source>
        <dbReference type="ARBA" id="ARBA00012557"/>
    </source>
</evidence>
<dbReference type="InterPro" id="IPR026050">
    <property type="entry name" value="C1GALT1/C1GALT1_chp1"/>
</dbReference>
<evidence type="ECO:0000256" key="5">
    <source>
        <dbReference type="ARBA" id="ARBA00022676"/>
    </source>
</evidence>
<comment type="subcellular location">
    <subcellularLocation>
        <location evidence="1">Membrane</location>
        <topology evidence="1">Single-pass type II membrane protein</topology>
    </subcellularLocation>
</comment>
<keyword evidence="6" id="KW-0808">Transferase</keyword>
<dbReference type="Proteomes" id="UP000234275">
    <property type="component" value="Unassembled WGS sequence"/>
</dbReference>
<keyword evidence="15" id="KW-1185">Reference proteome</keyword>
<keyword evidence="5" id="KW-0328">Glycosyltransferase</keyword>
<keyword evidence="9" id="KW-0735">Signal-anchor</keyword>
<evidence type="ECO:0000259" key="13">
    <source>
        <dbReference type="Pfam" id="PF02434"/>
    </source>
</evidence>
<evidence type="ECO:0000256" key="10">
    <source>
        <dbReference type="ARBA" id="ARBA00022989"/>
    </source>
</evidence>
<keyword evidence="10 12" id="KW-1133">Transmembrane helix</keyword>